<evidence type="ECO:0000313" key="3">
    <source>
        <dbReference type="Proteomes" id="UP000001471"/>
    </source>
</evidence>
<dbReference type="Proteomes" id="UP000001471">
    <property type="component" value="Unassembled WGS sequence"/>
</dbReference>
<sequence>MAVQTSELSATEGTVVAKLDGKTSANHKAANADDNGKFETKATGQGTGFLGDAMRLL</sequence>
<feature type="region of interest" description="Disordered" evidence="1">
    <location>
        <begin position="1"/>
        <end position="57"/>
    </location>
</feature>
<feature type="compositionally biased region" description="Basic and acidic residues" evidence="1">
    <location>
        <begin position="30"/>
        <end position="40"/>
    </location>
</feature>
<evidence type="ECO:0000256" key="1">
    <source>
        <dbReference type="SAM" id="MobiDB-lite"/>
    </source>
</evidence>
<evidence type="ECO:0000313" key="2">
    <source>
        <dbReference type="EMBL" id="EDU39618.1"/>
    </source>
</evidence>
<name>B2VRR8_PYRTR</name>
<protein>
    <submittedName>
        <fullName evidence="2">Uncharacterized protein</fullName>
    </submittedName>
</protein>
<reference evidence="3" key="1">
    <citation type="journal article" date="2013" name="G3 (Bethesda)">
        <title>Comparative genomics of a plant-pathogenic fungus, Pyrenophora tritici-repentis, reveals transduplication and the impact of repeat elements on pathogenicity and population divergence.</title>
        <authorList>
            <person name="Manning V.A."/>
            <person name="Pandelova I."/>
            <person name="Dhillon B."/>
            <person name="Wilhelm L.J."/>
            <person name="Goodwin S.B."/>
            <person name="Berlin A.M."/>
            <person name="Figueroa M."/>
            <person name="Freitag M."/>
            <person name="Hane J.K."/>
            <person name="Henrissat B."/>
            <person name="Holman W.H."/>
            <person name="Kodira C.D."/>
            <person name="Martin J."/>
            <person name="Oliver R.P."/>
            <person name="Robbertse B."/>
            <person name="Schackwitz W."/>
            <person name="Schwartz D.C."/>
            <person name="Spatafora J.W."/>
            <person name="Turgeon B.G."/>
            <person name="Yandava C."/>
            <person name="Young S."/>
            <person name="Zhou S."/>
            <person name="Zeng Q."/>
            <person name="Grigoriev I.V."/>
            <person name="Ma L.-J."/>
            <person name="Ciuffetti L.M."/>
        </authorList>
    </citation>
    <scope>NUCLEOTIDE SEQUENCE [LARGE SCALE GENOMIC DNA]</scope>
    <source>
        <strain evidence="3">Pt-1C-BFP</strain>
    </source>
</reference>
<dbReference type="HOGENOM" id="CLU_2997522_0_0_1"/>
<dbReference type="AlphaFoldDB" id="B2VRR8"/>
<dbReference type="InParanoid" id="B2VRR8"/>
<accession>B2VRR8</accession>
<feature type="compositionally biased region" description="Polar residues" evidence="1">
    <location>
        <begin position="1"/>
        <end position="12"/>
    </location>
</feature>
<gene>
    <name evidence="2" type="ORF">PTRG_00180</name>
</gene>
<organism evidence="2 3">
    <name type="scientific">Pyrenophora tritici-repentis (strain Pt-1C-BFP)</name>
    <name type="common">Wheat tan spot fungus</name>
    <name type="synonym">Drechslera tritici-repentis</name>
    <dbReference type="NCBI Taxonomy" id="426418"/>
    <lineage>
        <taxon>Eukaryota</taxon>
        <taxon>Fungi</taxon>
        <taxon>Dikarya</taxon>
        <taxon>Ascomycota</taxon>
        <taxon>Pezizomycotina</taxon>
        <taxon>Dothideomycetes</taxon>
        <taxon>Pleosporomycetidae</taxon>
        <taxon>Pleosporales</taxon>
        <taxon>Pleosporineae</taxon>
        <taxon>Pleosporaceae</taxon>
        <taxon>Pyrenophora</taxon>
    </lineage>
</organism>
<dbReference type="EMBL" id="DS231615">
    <property type="protein sequence ID" value="EDU39618.1"/>
    <property type="molecule type" value="Genomic_DNA"/>
</dbReference>
<proteinExistence type="predicted"/>